<dbReference type="Proteomes" id="UP001194746">
    <property type="component" value="Unassembled WGS sequence"/>
</dbReference>
<dbReference type="GO" id="GO:0032126">
    <property type="term" value="C:eisosome"/>
    <property type="evidence" value="ECO:0007669"/>
    <property type="project" value="TreeGrafter"/>
</dbReference>
<evidence type="ECO:0000256" key="2">
    <source>
        <dbReference type="ARBA" id="ARBA00022692"/>
    </source>
</evidence>
<organism evidence="7 8">
    <name type="scientific">Aspergillus nanangensis</name>
    <dbReference type="NCBI Taxonomy" id="2582783"/>
    <lineage>
        <taxon>Eukaryota</taxon>
        <taxon>Fungi</taxon>
        <taxon>Dikarya</taxon>
        <taxon>Ascomycota</taxon>
        <taxon>Pezizomycotina</taxon>
        <taxon>Eurotiomycetes</taxon>
        <taxon>Eurotiomycetidae</taxon>
        <taxon>Eurotiales</taxon>
        <taxon>Aspergillaceae</taxon>
        <taxon>Aspergillus</taxon>
        <taxon>Aspergillus subgen. Circumdati</taxon>
    </lineage>
</organism>
<accession>A0AAD4CCD7</accession>
<dbReference type="EMBL" id="VCAU01000174">
    <property type="protein sequence ID" value="KAF9883248.1"/>
    <property type="molecule type" value="Genomic_DNA"/>
</dbReference>
<gene>
    <name evidence="7" type="ORF">FE257_003804</name>
</gene>
<feature type="transmembrane region" description="Helical" evidence="5">
    <location>
        <begin position="142"/>
        <end position="163"/>
    </location>
</feature>
<dbReference type="InterPro" id="IPR052649">
    <property type="entry name" value="NCE102-like"/>
</dbReference>
<evidence type="ECO:0000256" key="4">
    <source>
        <dbReference type="ARBA" id="ARBA00023136"/>
    </source>
</evidence>
<evidence type="ECO:0000256" key="3">
    <source>
        <dbReference type="ARBA" id="ARBA00022989"/>
    </source>
</evidence>
<dbReference type="PANTHER" id="PTHR28165">
    <property type="entry name" value="NON-CLASSICAL EXPORT PROTEIN 2-RELATED"/>
    <property type="match status" value="1"/>
</dbReference>
<reference evidence="7" key="2">
    <citation type="submission" date="2020-02" db="EMBL/GenBank/DDBJ databases">
        <authorList>
            <person name="Gilchrist C.L.M."/>
            <person name="Chooi Y.-H."/>
        </authorList>
    </citation>
    <scope>NUCLEOTIDE SEQUENCE</scope>
    <source>
        <strain evidence="7">MST-FP2251</strain>
    </source>
</reference>
<feature type="domain" description="MARVEL" evidence="6">
    <location>
        <begin position="4"/>
        <end position="154"/>
    </location>
</feature>
<feature type="transmembrane region" description="Helical" evidence="5">
    <location>
        <begin position="68"/>
        <end position="92"/>
    </location>
</feature>
<dbReference type="GO" id="GO:0072659">
    <property type="term" value="P:protein localization to plasma membrane"/>
    <property type="evidence" value="ECO:0007669"/>
    <property type="project" value="TreeGrafter"/>
</dbReference>
<reference evidence="7" key="1">
    <citation type="journal article" date="2019" name="Beilstein J. Org. Chem.">
        <title>Nanangenines: drimane sesquiterpenoids as the dominant metabolite cohort of a novel Australian fungus, Aspergillus nanangensis.</title>
        <authorList>
            <person name="Lacey H.J."/>
            <person name="Gilchrist C.L.M."/>
            <person name="Crombie A."/>
            <person name="Kalaitzis J.A."/>
            <person name="Vuong D."/>
            <person name="Rutledge P.J."/>
            <person name="Turner P."/>
            <person name="Pitt J.I."/>
            <person name="Lacey E."/>
            <person name="Chooi Y.H."/>
            <person name="Piggott A.M."/>
        </authorList>
    </citation>
    <scope>NUCLEOTIDE SEQUENCE</scope>
    <source>
        <strain evidence="7">MST-FP2251</strain>
    </source>
</reference>
<keyword evidence="3 5" id="KW-1133">Transmembrane helix</keyword>
<dbReference type="AlphaFoldDB" id="A0AAD4CCD7"/>
<comment type="subcellular location">
    <subcellularLocation>
        <location evidence="1">Membrane</location>
        <topology evidence="1">Multi-pass membrane protein</topology>
    </subcellularLocation>
</comment>
<keyword evidence="8" id="KW-1185">Reference proteome</keyword>
<name>A0AAD4CCD7_ASPNN</name>
<comment type="caution">
    <text evidence="7">The sequence shown here is derived from an EMBL/GenBank/DDBJ whole genome shotgun (WGS) entry which is preliminary data.</text>
</comment>
<dbReference type="PANTHER" id="PTHR28165:SF2">
    <property type="entry name" value="MARVEL DOMAIN-CONTAINING PROTEIN"/>
    <property type="match status" value="1"/>
</dbReference>
<sequence length="175" mass="18003">MQLITAIIRVLQFIFAVIVLGLSVSLAKGQVLGNVPPVTGYAAFTGGLGIIAAIVGVTALFVSSLEGLITWALDGVACLAFLAGGIAFAVILRATDCGSRFTTEDNMITSGGCQRMRGEWYCGYVKSPDTLKSRCTSAKADSAFMIISCVVCVAVVASSFFSARKSAGGGGSWGV</sequence>
<dbReference type="InterPro" id="IPR008253">
    <property type="entry name" value="Marvel"/>
</dbReference>
<keyword evidence="4 5" id="KW-0472">Membrane</keyword>
<dbReference type="GO" id="GO:0005886">
    <property type="term" value="C:plasma membrane"/>
    <property type="evidence" value="ECO:0007669"/>
    <property type="project" value="TreeGrafter"/>
</dbReference>
<evidence type="ECO:0000256" key="1">
    <source>
        <dbReference type="ARBA" id="ARBA00004141"/>
    </source>
</evidence>
<evidence type="ECO:0000313" key="7">
    <source>
        <dbReference type="EMBL" id="KAF9883248.1"/>
    </source>
</evidence>
<proteinExistence type="predicted"/>
<dbReference type="Pfam" id="PF01284">
    <property type="entry name" value="MARVEL"/>
    <property type="match status" value="1"/>
</dbReference>
<evidence type="ECO:0000259" key="6">
    <source>
        <dbReference type="Pfam" id="PF01284"/>
    </source>
</evidence>
<dbReference type="GO" id="GO:0070941">
    <property type="term" value="P:eisosome assembly"/>
    <property type="evidence" value="ECO:0007669"/>
    <property type="project" value="TreeGrafter"/>
</dbReference>
<feature type="transmembrane region" description="Helical" evidence="5">
    <location>
        <begin position="38"/>
        <end position="62"/>
    </location>
</feature>
<evidence type="ECO:0000313" key="8">
    <source>
        <dbReference type="Proteomes" id="UP001194746"/>
    </source>
</evidence>
<feature type="transmembrane region" description="Helical" evidence="5">
    <location>
        <begin position="6"/>
        <end position="26"/>
    </location>
</feature>
<keyword evidence="2 5" id="KW-0812">Transmembrane</keyword>
<evidence type="ECO:0000256" key="5">
    <source>
        <dbReference type="SAM" id="Phobius"/>
    </source>
</evidence>
<protein>
    <recommendedName>
        <fullName evidence="6">MARVEL domain-containing protein</fullName>
    </recommendedName>
</protein>